<dbReference type="RefSeq" id="WP_072835084.1">
    <property type="nucleotide sequence ID" value="NZ_FQUU01000006.1"/>
</dbReference>
<evidence type="ECO:0000259" key="4">
    <source>
        <dbReference type="PROSITE" id="PS51910"/>
    </source>
</evidence>
<gene>
    <name evidence="5" type="ORF">SAMN02745131_01890</name>
</gene>
<feature type="domain" description="GH18" evidence="4">
    <location>
        <begin position="28"/>
        <end position="366"/>
    </location>
</feature>
<dbReference type="PROSITE" id="PS51910">
    <property type="entry name" value="GH18_2"/>
    <property type="match status" value="1"/>
</dbReference>
<name>A0A1M4Z620_9BACT</name>
<dbReference type="SMART" id="SM00636">
    <property type="entry name" value="Glyco_18"/>
    <property type="match status" value="1"/>
</dbReference>
<accession>A0A1M4Z620</accession>
<dbReference type="SUPFAM" id="SSF54556">
    <property type="entry name" value="Chitinase insertion domain"/>
    <property type="match status" value="1"/>
</dbReference>
<keyword evidence="3" id="KW-0146">Chitin degradation</keyword>
<dbReference type="InterPro" id="IPR017853">
    <property type="entry name" value="GH"/>
</dbReference>
<dbReference type="EC" id="3.2.1.14" evidence="2"/>
<dbReference type="Pfam" id="PF00704">
    <property type="entry name" value="Glyco_hydro_18"/>
    <property type="match status" value="1"/>
</dbReference>
<dbReference type="Gene3D" id="3.20.20.80">
    <property type="entry name" value="Glycosidases"/>
    <property type="match status" value="1"/>
</dbReference>
<sequence length="369" mass="41367">MRNTLTIVVLVLALISSNVVLGQVKPGFSVIAYYSGKRLTEVDSIPAEKLTHIIFSFCHLIGPRLHVSNALDTAVIQRLVSLKSKNPNLKVLLSLGGWGGCATCSDVFSTRKNRKLFSRSVNELTTFLQTDGIDLDWEYPGIAGFPGHKFQLADKHNFTQLVRQLRKTLGKEHVISFAAGGFNQYINEAVEWKKVMKKVDMVNLMTYDLVGGYSVTTGHHTALYSSPQQPESIDNAVSRLFQLKIPRQKIIIGAAFYGRVWEAVPDTNSGLYQPGRFKTGVDFKNVATQYSADSGFIYHWDETVMAPYLYNPSQSLFVTYDDKHSIALKLKYAMEKGLGGIMFWELSNDQYEDGLLDVINNAKLKHLKQ</sequence>
<keyword evidence="6" id="KW-1185">Reference proteome</keyword>
<dbReference type="PANTHER" id="PTHR11177:SF317">
    <property type="entry name" value="CHITINASE 12-RELATED"/>
    <property type="match status" value="1"/>
</dbReference>
<evidence type="ECO:0000256" key="1">
    <source>
        <dbReference type="ARBA" id="ARBA00000822"/>
    </source>
</evidence>
<dbReference type="InterPro" id="IPR050314">
    <property type="entry name" value="Glycosyl_Hydrlase_18"/>
</dbReference>
<dbReference type="SUPFAM" id="SSF51445">
    <property type="entry name" value="(Trans)glycosidases"/>
    <property type="match status" value="1"/>
</dbReference>
<evidence type="ECO:0000256" key="2">
    <source>
        <dbReference type="ARBA" id="ARBA00012729"/>
    </source>
</evidence>
<dbReference type="STRING" id="1121884.SAMN02745131_01890"/>
<dbReference type="PANTHER" id="PTHR11177">
    <property type="entry name" value="CHITINASE"/>
    <property type="match status" value="1"/>
</dbReference>
<dbReference type="EMBL" id="FQUU01000006">
    <property type="protein sequence ID" value="SHF13247.1"/>
    <property type="molecule type" value="Genomic_DNA"/>
</dbReference>
<dbReference type="GO" id="GO:0005975">
    <property type="term" value="P:carbohydrate metabolic process"/>
    <property type="evidence" value="ECO:0007669"/>
    <property type="project" value="InterPro"/>
</dbReference>
<organism evidence="5 6">
    <name type="scientific">Flavisolibacter ginsengisoli DSM 18119</name>
    <dbReference type="NCBI Taxonomy" id="1121884"/>
    <lineage>
        <taxon>Bacteria</taxon>
        <taxon>Pseudomonadati</taxon>
        <taxon>Bacteroidota</taxon>
        <taxon>Chitinophagia</taxon>
        <taxon>Chitinophagales</taxon>
        <taxon>Chitinophagaceae</taxon>
        <taxon>Flavisolibacter</taxon>
    </lineage>
</organism>
<evidence type="ECO:0000313" key="5">
    <source>
        <dbReference type="EMBL" id="SHF13247.1"/>
    </source>
</evidence>
<reference evidence="5 6" key="1">
    <citation type="submission" date="2016-11" db="EMBL/GenBank/DDBJ databases">
        <authorList>
            <person name="Jaros S."/>
            <person name="Januszkiewicz K."/>
            <person name="Wedrychowicz H."/>
        </authorList>
    </citation>
    <scope>NUCLEOTIDE SEQUENCE [LARGE SCALE GENOMIC DNA]</scope>
    <source>
        <strain evidence="5 6">DSM 18119</strain>
    </source>
</reference>
<keyword evidence="3" id="KW-0624">Polysaccharide degradation</keyword>
<protein>
    <recommendedName>
        <fullName evidence="2">chitinase</fullName>
        <ecNumber evidence="2">3.2.1.14</ecNumber>
    </recommendedName>
</protein>
<dbReference type="InterPro" id="IPR029070">
    <property type="entry name" value="Chitinase_insertion_sf"/>
</dbReference>
<dbReference type="CDD" id="cd06548">
    <property type="entry name" value="GH18_chitinase"/>
    <property type="match status" value="1"/>
</dbReference>
<evidence type="ECO:0000313" key="6">
    <source>
        <dbReference type="Proteomes" id="UP000184048"/>
    </source>
</evidence>
<dbReference type="Proteomes" id="UP000184048">
    <property type="component" value="Unassembled WGS sequence"/>
</dbReference>
<dbReference type="GO" id="GO:0008061">
    <property type="term" value="F:chitin binding"/>
    <property type="evidence" value="ECO:0007669"/>
    <property type="project" value="InterPro"/>
</dbReference>
<dbReference type="AlphaFoldDB" id="A0A1M4Z620"/>
<dbReference type="Gene3D" id="3.10.50.10">
    <property type="match status" value="1"/>
</dbReference>
<dbReference type="GO" id="GO:0006032">
    <property type="term" value="P:chitin catabolic process"/>
    <property type="evidence" value="ECO:0007669"/>
    <property type="project" value="UniProtKB-KW"/>
</dbReference>
<keyword evidence="3" id="KW-0119">Carbohydrate metabolism</keyword>
<proteinExistence type="predicted"/>
<dbReference type="GO" id="GO:0008843">
    <property type="term" value="F:endochitinase activity"/>
    <property type="evidence" value="ECO:0007669"/>
    <property type="project" value="UniProtKB-EC"/>
</dbReference>
<dbReference type="InterPro" id="IPR001223">
    <property type="entry name" value="Glyco_hydro18_cat"/>
</dbReference>
<evidence type="ECO:0000256" key="3">
    <source>
        <dbReference type="ARBA" id="ARBA00023024"/>
    </source>
</evidence>
<dbReference type="OrthoDB" id="9775889at2"/>
<comment type="catalytic activity">
    <reaction evidence="1">
        <text>Random endo-hydrolysis of N-acetyl-beta-D-glucosaminide (1-&gt;4)-beta-linkages in chitin and chitodextrins.</text>
        <dbReference type="EC" id="3.2.1.14"/>
    </reaction>
</comment>
<dbReference type="InterPro" id="IPR011583">
    <property type="entry name" value="Chitinase_II/V-like_cat"/>
</dbReference>